<name>A0A8B7NMU0_HYAAZ</name>
<dbReference type="GO" id="GO:0005634">
    <property type="term" value="C:nucleus"/>
    <property type="evidence" value="ECO:0007669"/>
    <property type="project" value="UniProtKB-SubCell"/>
</dbReference>
<dbReference type="PROSITE" id="PS00027">
    <property type="entry name" value="HOMEOBOX_1"/>
    <property type="match status" value="1"/>
</dbReference>
<evidence type="ECO:0000256" key="8">
    <source>
        <dbReference type="SAM" id="MobiDB-lite"/>
    </source>
</evidence>
<dbReference type="InterPro" id="IPR017970">
    <property type="entry name" value="Homeobox_CS"/>
</dbReference>
<feature type="compositionally biased region" description="Pro residues" evidence="8">
    <location>
        <begin position="313"/>
        <end position="322"/>
    </location>
</feature>
<feature type="region of interest" description="Disordered" evidence="8">
    <location>
        <begin position="304"/>
        <end position="371"/>
    </location>
</feature>
<feature type="compositionally biased region" description="Polar residues" evidence="8">
    <location>
        <begin position="427"/>
        <end position="447"/>
    </location>
</feature>
<keyword evidence="3 6" id="KW-0238">DNA-binding</keyword>
<keyword evidence="4 6" id="KW-0371">Homeobox</keyword>
<feature type="compositionally biased region" description="Polar residues" evidence="8">
    <location>
        <begin position="402"/>
        <end position="412"/>
    </location>
</feature>
<dbReference type="FunFam" id="1.10.10.60:FF:000176">
    <property type="entry name" value="pancreas/duodenum homeobox protein 1"/>
    <property type="match status" value="1"/>
</dbReference>
<feature type="domain" description="Homeobox" evidence="9">
    <location>
        <begin position="116"/>
        <end position="176"/>
    </location>
</feature>
<dbReference type="OrthoDB" id="6159439at2759"/>
<feature type="compositionally biased region" description="Polar residues" evidence="8">
    <location>
        <begin position="102"/>
        <end position="115"/>
    </location>
</feature>
<evidence type="ECO:0000256" key="3">
    <source>
        <dbReference type="ARBA" id="ARBA00023125"/>
    </source>
</evidence>
<feature type="region of interest" description="Disordered" evidence="8">
    <location>
        <begin position="173"/>
        <end position="247"/>
    </location>
</feature>
<dbReference type="SUPFAM" id="SSF46689">
    <property type="entry name" value="Homeodomain-like"/>
    <property type="match status" value="1"/>
</dbReference>
<feature type="compositionally biased region" description="Low complexity" evidence="8">
    <location>
        <begin position="323"/>
        <end position="339"/>
    </location>
</feature>
<evidence type="ECO:0000313" key="10">
    <source>
        <dbReference type="Proteomes" id="UP000694843"/>
    </source>
</evidence>
<feature type="region of interest" description="Disordered" evidence="8">
    <location>
        <begin position="695"/>
        <end position="743"/>
    </location>
</feature>
<dbReference type="Proteomes" id="UP000694843">
    <property type="component" value="Unplaced"/>
</dbReference>
<feature type="region of interest" description="Disordered" evidence="8">
    <location>
        <begin position="98"/>
        <end position="121"/>
    </location>
</feature>
<evidence type="ECO:0000256" key="1">
    <source>
        <dbReference type="ARBA" id="ARBA00004123"/>
    </source>
</evidence>
<dbReference type="AlphaFoldDB" id="A0A8B7NMU0"/>
<dbReference type="CDD" id="cd00086">
    <property type="entry name" value="homeodomain"/>
    <property type="match status" value="1"/>
</dbReference>
<feature type="compositionally biased region" description="Low complexity" evidence="8">
    <location>
        <begin position="230"/>
        <end position="239"/>
    </location>
</feature>
<organism evidence="10 11">
    <name type="scientific">Hyalella azteca</name>
    <name type="common">Amphipod</name>
    <dbReference type="NCBI Taxonomy" id="294128"/>
    <lineage>
        <taxon>Eukaryota</taxon>
        <taxon>Metazoa</taxon>
        <taxon>Ecdysozoa</taxon>
        <taxon>Arthropoda</taxon>
        <taxon>Crustacea</taxon>
        <taxon>Multicrustacea</taxon>
        <taxon>Malacostraca</taxon>
        <taxon>Eumalacostraca</taxon>
        <taxon>Peracarida</taxon>
        <taxon>Amphipoda</taxon>
        <taxon>Senticaudata</taxon>
        <taxon>Talitrida</taxon>
        <taxon>Talitroidea</taxon>
        <taxon>Hyalellidae</taxon>
        <taxon>Hyalella</taxon>
    </lineage>
</organism>
<keyword evidence="5 6" id="KW-0539">Nucleus</keyword>
<feature type="compositionally biased region" description="Basic and acidic residues" evidence="8">
    <location>
        <begin position="180"/>
        <end position="199"/>
    </location>
</feature>
<feature type="compositionally biased region" description="Low complexity" evidence="8">
    <location>
        <begin position="705"/>
        <end position="743"/>
    </location>
</feature>
<feature type="compositionally biased region" description="Low complexity" evidence="8">
    <location>
        <begin position="200"/>
        <end position="221"/>
    </location>
</feature>
<dbReference type="GeneID" id="108671902"/>
<evidence type="ECO:0000256" key="5">
    <source>
        <dbReference type="ARBA" id="ARBA00023242"/>
    </source>
</evidence>
<dbReference type="Gene3D" id="1.10.10.60">
    <property type="entry name" value="Homeodomain-like"/>
    <property type="match status" value="1"/>
</dbReference>
<dbReference type="InterPro" id="IPR020479">
    <property type="entry name" value="HD_metazoa"/>
</dbReference>
<dbReference type="InterPro" id="IPR009057">
    <property type="entry name" value="Homeodomain-like_sf"/>
</dbReference>
<dbReference type="SMART" id="SM00389">
    <property type="entry name" value="HOX"/>
    <property type="match status" value="1"/>
</dbReference>
<keyword evidence="2" id="KW-0217">Developmental protein</keyword>
<sequence>MESCVSQHYVPSMGEYVVPHAVHVTQDMGGAGGGCHPHEGTMGAYLDGLAPGMGVPEYPWMKEKKPVRKPPHPDFCFTGAEVRRGRPPQATLAMLEDVSPGVPSQRQYSSRSSENGLPRRLRTAYTNTQLLELEKEFHFNKYLCRPRRIEIAASLDLTERQVKVWFQNRRMKHKRQVLTKPDDGPDKKNSGDITRRSEDSSNNNNNNSKSSPSSPDSMCSSDVKKEESNDSMNTTSSMTPNLLTNGAILSLTGPGSLGVPGVLNTPPSSAPCSSSLESLNVKAEEGNLRLAQISGPFSLETASMKENLSPRSSPLPPPPPASSPAAPSSASTSPASSRPNQRTPNPQSVSSNSRAPCYNNAPPNIGRGSQRNVSYTASYTVDSPLGRGYSASSMGYRNTWGNSEQKWTTRGTPPQYMASAGSPRHGTPNNYDYSTMQPHQQGRGTSVQQQPQQHQQMYSNSFYSMEEYNYNRQYYNNNLMCPEGYNYTYPNGMYCGNVYNNCSDAQQYYDQQQYALSQGYDPEKAGMVGSPGSLPQNGTSVQPHAQGVPQASMNPYYGCSPGAQCGQDLSSYHDYHANMPMQHESDINFASFNFFEQGGGPNGTGANSTVSTLPAGANPGVVATNVVGVNPGVTGPGVITGGVIIGPNTALVPESSVIPSSVNMIPTRNNCVNTISGGTGCVVGNNGGNCASIVASPTTQPPSGNPSGIGSNTGTNSSNIINGTVSGANSNSPPNVPSENSNSSDFNFLSNLANDFAPEYYQLS</sequence>
<evidence type="ECO:0000256" key="7">
    <source>
        <dbReference type="RuleBase" id="RU000682"/>
    </source>
</evidence>
<dbReference type="RefSeq" id="XP_018014987.2">
    <property type="nucleotide sequence ID" value="XM_018159498.2"/>
</dbReference>
<dbReference type="Pfam" id="PF00046">
    <property type="entry name" value="Homeodomain"/>
    <property type="match status" value="1"/>
</dbReference>
<feature type="compositionally biased region" description="Polar residues" evidence="8">
    <location>
        <begin position="340"/>
        <end position="354"/>
    </location>
</feature>
<reference evidence="11" key="1">
    <citation type="submission" date="2025-08" db="UniProtKB">
        <authorList>
            <consortium name="RefSeq"/>
        </authorList>
    </citation>
    <scope>IDENTIFICATION</scope>
    <source>
        <tissue evidence="11">Whole organism</tissue>
    </source>
</reference>
<evidence type="ECO:0000259" key="9">
    <source>
        <dbReference type="PROSITE" id="PS50071"/>
    </source>
</evidence>
<dbReference type="PROSITE" id="PS00032">
    <property type="entry name" value="ANTENNAPEDIA"/>
    <property type="match status" value="1"/>
</dbReference>
<dbReference type="GO" id="GO:0048513">
    <property type="term" value="P:animal organ development"/>
    <property type="evidence" value="ECO:0007669"/>
    <property type="project" value="UniProtKB-ARBA"/>
</dbReference>
<keyword evidence="10" id="KW-1185">Reference proteome</keyword>
<feature type="region of interest" description="Disordered" evidence="8">
    <location>
        <begin position="402"/>
        <end position="455"/>
    </location>
</feature>
<dbReference type="PRINTS" id="PR00024">
    <property type="entry name" value="HOMEOBOX"/>
</dbReference>
<proteinExistence type="predicted"/>
<dbReference type="InterPro" id="IPR001356">
    <property type="entry name" value="HD"/>
</dbReference>
<dbReference type="PROSITE" id="PS50071">
    <property type="entry name" value="HOMEOBOX_2"/>
    <property type="match status" value="1"/>
</dbReference>
<dbReference type="PANTHER" id="PTHR24333:SF13">
    <property type="entry name" value="HOMEOBOX DOMAIN-CONTAINING PROTEIN"/>
    <property type="match status" value="1"/>
</dbReference>
<dbReference type="PANTHER" id="PTHR24333">
    <property type="entry name" value="HOMEO BOX HB9 LIKE A-RELATED"/>
    <property type="match status" value="1"/>
</dbReference>
<dbReference type="GO" id="GO:0000981">
    <property type="term" value="F:DNA-binding transcription factor activity, RNA polymerase II-specific"/>
    <property type="evidence" value="ECO:0007669"/>
    <property type="project" value="InterPro"/>
</dbReference>
<gene>
    <name evidence="11" type="primary">LOC108671902</name>
</gene>
<evidence type="ECO:0000256" key="4">
    <source>
        <dbReference type="ARBA" id="ARBA00023155"/>
    </source>
</evidence>
<evidence type="ECO:0000256" key="2">
    <source>
        <dbReference type="ARBA" id="ARBA00022473"/>
    </source>
</evidence>
<dbReference type="KEGG" id="hazt:108671902"/>
<accession>A0A8B7NMU0</accession>
<evidence type="ECO:0000313" key="11">
    <source>
        <dbReference type="RefSeq" id="XP_018014987.2"/>
    </source>
</evidence>
<feature type="DNA-binding region" description="Homeobox" evidence="6">
    <location>
        <begin position="118"/>
        <end position="177"/>
    </location>
</feature>
<dbReference type="GO" id="GO:0003677">
    <property type="term" value="F:DNA binding"/>
    <property type="evidence" value="ECO:0007669"/>
    <property type="project" value="UniProtKB-UniRule"/>
</dbReference>
<evidence type="ECO:0000256" key="6">
    <source>
        <dbReference type="PROSITE-ProRule" id="PRU00108"/>
    </source>
</evidence>
<protein>
    <submittedName>
        <fullName evidence="11">Homeotic protein proboscipedia</fullName>
    </submittedName>
</protein>
<dbReference type="InterPro" id="IPR001827">
    <property type="entry name" value="Homeobox_Antennapedia_CS"/>
</dbReference>
<comment type="subcellular location">
    <subcellularLocation>
        <location evidence="1 6 7">Nucleus</location>
    </subcellularLocation>
</comment>
<dbReference type="InterPro" id="IPR050848">
    <property type="entry name" value="Homeobox_TF"/>
</dbReference>